<dbReference type="PANTHER" id="PTHR12907">
    <property type="entry name" value="EGL NINE HOMOLOG-RELATED"/>
    <property type="match status" value="1"/>
</dbReference>
<evidence type="ECO:0000313" key="9">
    <source>
        <dbReference type="Proteomes" id="UP001595758"/>
    </source>
</evidence>
<dbReference type="Gene3D" id="2.60.120.620">
    <property type="entry name" value="q2cbj1_9rhob like domain"/>
    <property type="match status" value="1"/>
</dbReference>
<keyword evidence="6" id="KW-0408">Iron</keyword>
<comment type="cofactor">
    <cofactor evidence="1">
        <name>L-ascorbate</name>
        <dbReference type="ChEBI" id="CHEBI:38290"/>
    </cofactor>
</comment>
<keyword evidence="9" id="KW-1185">Reference proteome</keyword>
<feature type="domain" description="Fe2OG dioxygenase" evidence="7">
    <location>
        <begin position="99"/>
        <end position="196"/>
    </location>
</feature>
<dbReference type="InterPro" id="IPR051559">
    <property type="entry name" value="HIF_prolyl_hydroxylases"/>
</dbReference>
<organism evidence="8 9">
    <name type="scientific">Legionella dresdenensis</name>
    <dbReference type="NCBI Taxonomy" id="450200"/>
    <lineage>
        <taxon>Bacteria</taxon>
        <taxon>Pseudomonadati</taxon>
        <taxon>Pseudomonadota</taxon>
        <taxon>Gammaproteobacteria</taxon>
        <taxon>Legionellales</taxon>
        <taxon>Legionellaceae</taxon>
        <taxon>Legionella</taxon>
    </lineage>
</organism>
<evidence type="ECO:0000256" key="5">
    <source>
        <dbReference type="ARBA" id="ARBA00023002"/>
    </source>
</evidence>
<dbReference type="InterPro" id="IPR005123">
    <property type="entry name" value="Oxoglu/Fe-dep_dioxygenase_dom"/>
</dbReference>
<evidence type="ECO:0000313" key="8">
    <source>
        <dbReference type="EMBL" id="MFC3908666.1"/>
    </source>
</evidence>
<dbReference type="SMART" id="SM00702">
    <property type="entry name" value="P4Hc"/>
    <property type="match status" value="1"/>
</dbReference>
<dbReference type="InterPro" id="IPR006620">
    <property type="entry name" value="Pro_4_hyd_alph"/>
</dbReference>
<dbReference type="InterPro" id="IPR044862">
    <property type="entry name" value="Pro_4_hyd_alph_FE2OG_OXY"/>
</dbReference>
<protein>
    <submittedName>
        <fullName evidence="8">2OG-Fe(II) oxygenase</fullName>
    </submittedName>
</protein>
<gene>
    <name evidence="8" type="ORF">ACFORL_06195</name>
</gene>
<dbReference type="PANTHER" id="PTHR12907:SF26">
    <property type="entry name" value="HIF PROLYL HYDROXYLASE, ISOFORM C"/>
    <property type="match status" value="1"/>
</dbReference>
<evidence type="ECO:0000256" key="4">
    <source>
        <dbReference type="ARBA" id="ARBA00022964"/>
    </source>
</evidence>
<name>A0ABV8CES7_9GAMM</name>
<accession>A0ABV8CES7</accession>
<evidence type="ECO:0000256" key="6">
    <source>
        <dbReference type="ARBA" id="ARBA00023004"/>
    </source>
</evidence>
<evidence type="ECO:0000256" key="3">
    <source>
        <dbReference type="ARBA" id="ARBA00022896"/>
    </source>
</evidence>
<dbReference type="Proteomes" id="UP001595758">
    <property type="component" value="Unassembled WGS sequence"/>
</dbReference>
<dbReference type="PROSITE" id="PS51471">
    <property type="entry name" value="FE2OG_OXY"/>
    <property type="match status" value="1"/>
</dbReference>
<reference evidence="9" key="1">
    <citation type="journal article" date="2019" name="Int. J. Syst. Evol. Microbiol.">
        <title>The Global Catalogue of Microorganisms (GCM) 10K type strain sequencing project: providing services to taxonomists for standard genome sequencing and annotation.</title>
        <authorList>
            <consortium name="The Broad Institute Genomics Platform"/>
            <consortium name="The Broad Institute Genome Sequencing Center for Infectious Disease"/>
            <person name="Wu L."/>
            <person name="Ma J."/>
        </authorList>
    </citation>
    <scope>NUCLEOTIDE SEQUENCE [LARGE SCALE GENOMIC DNA]</scope>
    <source>
        <strain evidence="9">CCUG 59858</strain>
    </source>
</reference>
<sequence>MLNFQELIDHLHDKNFYIAENFLPRPHAVELQEMAQQLMLENHFRQAKVGSQNHAVSDNRIRSDVICWLEENDASPAVQAYFSAMNQVSETLNRELFLGLASFESHFACYKAGTFYKKHSDQFQNKKQRRISCVYYLNQDWQSADGGELKIYNPEDQLLATVQPHFNHLVCFTSNLPHEVCTTHKTRLSIAGWFKTRDSLY</sequence>
<evidence type="ECO:0000259" key="7">
    <source>
        <dbReference type="PROSITE" id="PS51471"/>
    </source>
</evidence>
<comment type="caution">
    <text evidence="8">The sequence shown here is derived from an EMBL/GenBank/DDBJ whole genome shotgun (WGS) entry which is preliminary data.</text>
</comment>
<proteinExistence type="predicted"/>
<dbReference type="EMBL" id="JBHSAB010000010">
    <property type="protein sequence ID" value="MFC3908666.1"/>
    <property type="molecule type" value="Genomic_DNA"/>
</dbReference>
<keyword evidence="3" id="KW-0847">Vitamin C</keyword>
<keyword evidence="2" id="KW-0479">Metal-binding</keyword>
<evidence type="ECO:0000256" key="2">
    <source>
        <dbReference type="ARBA" id="ARBA00022723"/>
    </source>
</evidence>
<evidence type="ECO:0000256" key="1">
    <source>
        <dbReference type="ARBA" id="ARBA00001961"/>
    </source>
</evidence>
<keyword evidence="4" id="KW-0223">Dioxygenase</keyword>
<dbReference type="RefSeq" id="WP_382342164.1">
    <property type="nucleotide sequence ID" value="NZ_JBHSAB010000010.1"/>
</dbReference>
<keyword evidence="5" id="KW-0560">Oxidoreductase</keyword>
<dbReference type="Pfam" id="PF13640">
    <property type="entry name" value="2OG-FeII_Oxy_3"/>
    <property type="match status" value="1"/>
</dbReference>